<feature type="non-terminal residue" evidence="6">
    <location>
        <position position="1"/>
    </location>
</feature>
<comment type="caution">
    <text evidence="6">The sequence shown here is derived from an EMBL/GenBank/DDBJ whole genome shotgun (WGS) entry which is preliminary data.</text>
</comment>
<evidence type="ECO:0000313" key="7">
    <source>
        <dbReference type="Proteomes" id="UP000249123"/>
    </source>
</evidence>
<dbReference type="AlphaFoldDB" id="A0A062U1B4"/>
<dbReference type="Gene3D" id="3.40.605.10">
    <property type="entry name" value="Aldehyde Dehydrogenase, Chain A, domain 1"/>
    <property type="match status" value="1"/>
</dbReference>
<dbReference type="InterPro" id="IPR016163">
    <property type="entry name" value="Ald_DH_C"/>
</dbReference>
<sequence>NVSRSLNRYMEGKIVIRDIIETRAYIGGVWRNGAGEAVDSINPVDGSCVATVHHCTRDDVEEAIASACRAQTESGWLDMKAHERAKILHAVGHLIDRHGDDISRLQTLDTGKTLYETRALAASAANTFRFYAAALETLEDSMTPARGDYLTFSLHEPIGIVGAITPWNSPIASDAQKVAPALAAGNAVVLKPAEWTPLVSLLFARICEQAGVPKGLLSVLPGRGRDIGAAIVEHPGVGKVSFTGGTNTGYTIARAAAEKLMPISLELGGKSPTIVFEDADIDLAVAGIMFGIFSSTGQSCIAGSRLFVHCSIMDAFMERLVSATRALIVGRPDSSDTQVSSMVAHSHRDSVAAYVEIARSEGADILCGGEIPGGDLSSGAFYLPTILAGLSADSRVLKEEIFGPVLAVLPFENEEDLIAQANDSVYGLACGIWTEDMRRAWRVARKVEAGTVWVNTYKQFSISTPFGGWKLSGMGTEKGREGIRNFQRQKGVYIGMGDAPIAWARLT</sequence>
<dbReference type="eggNOG" id="COG1012">
    <property type="taxonomic scope" value="Bacteria"/>
</dbReference>
<proteinExistence type="inferred from homology"/>
<dbReference type="Proteomes" id="UP000249123">
    <property type="component" value="Unassembled WGS sequence"/>
</dbReference>
<dbReference type="PANTHER" id="PTHR11699">
    <property type="entry name" value="ALDEHYDE DEHYDROGENASE-RELATED"/>
    <property type="match status" value="1"/>
</dbReference>
<dbReference type="STRING" id="1280941.HY2_15290"/>
<dbReference type="Gene3D" id="3.40.309.10">
    <property type="entry name" value="Aldehyde Dehydrogenase, Chain A, domain 2"/>
    <property type="match status" value="1"/>
</dbReference>
<organism evidence="6 7">
    <name type="scientific">Hyphomonas pacifica</name>
    <dbReference type="NCBI Taxonomy" id="1280941"/>
    <lineage>
        <taxon>Bacteria</taxon>
        <taxon>Pseudomonadati</taxon>
        <taxon>Pseudomonadota</taxon>
        <taxon>Alphaproteobacteria</taxon>
        <taxon>Hyphomonadales</taxon>
        <taxon>Hyphomonadaceae</taxon>
        <taxon>Hyphomonas</taxon>
    </lineage>
</organism>
<dbReference type="PROSITE" id="PS00070">
    <property type="entry name" value="ALDEHYDE_DEHYDR_CYS"/>
    <property type="match status" value="1"/>
</dbReference>
<evidence type="ECO:0000256" key="3">
    <source>
        <dbReference type="PROSITE-ProRule" id="PRU10007"/>
    </source>
</evidence>
<dbReference type="InterPro" id="IPR015590">
    <property type="entry name" value="Aldehyde_DH_dom"/>
</dbReference>
<dbReference type="GO" id="GO:0016620">
    <property type="term" value="F:oxidoreductase activity, acting on the aldehyde or oxo group of donors, NAD or NADP as acceptor"/>
    <property type="evidence" value="ECO:0007669"/>
    <property type="project" value="InterPro"/>
</dbReference>
<evidence type="ECO:0000313" key="6">
    <source>
        <dbReference type="EMBL" id="RAN31895.1"/>
    </source>
</evidence>
<dbReference type="InterPro" id="IPR016160">
    <property type="entry name" value="Ald_DH_CS_CYS"/>
</dbReference>
<dbReference type="SUPFAM" id="SSF53720">
    <property type="entry name" value="ALDH-like"/>
    <property type="match status" value="1"/>
</dbReference>
<evidence type="ECO:0000256" key="1">
    <source>
        <dbReference type="ARBA" id="ARBA00009986"/>
    </source>
</evidence>
<dbReference type="PROSITE" id="PS00687">
    <property type="entry name" value="ALDEHYDE_DEHYDR_GLU"/>
    <property type="match status" value="1"/>
</dbReference>
<feature type="domain" description="Aldehyde dehydrogenase" evidence="5">
    <location>
        <begin position="30"/>
        <end position="491"/>
    </location>
</feature>
<dbReference type="FunFam" id="3.40.605.10:FF:000007">
    <property type="entry name" value="NAD/NADP-dependent betaine aldehyde dehydrogenase"/>
    <property type="match status" value="1"/>
</dbReference>
<comment type="similarity">
    <text evidence="1 4">Belongs to the aldehyde dehydrogenase family.</text>
</comment>
<feature type="active site" evidence="3">
    <location>
        <position position="266"/>
    </location>
</feature>
<dbReference type="Pfam" id="PF00171">
    <property type="entry name" value="Aldedh"/>
    <property type="match status" value="1"/>
</dbReference>
<evidence type="ECO:0000259" key="5">
    <source>
        <dbReference type="Pfam" id="PF00171"/>
    </source>
</evidence>
<protein>
    <recommendedName>
        <fullName evidence="5">Aldehyde dehydrogenase domain-containing protein</fullName>
    </recommendedName>
</protein>
<keyword evidence="2 4" id="KW-0560">Oxidoreductase</keyword>
<dbReference type="FunFam" id="3.40.309.10:FF:000012">
    <property type="entry name" value="Betaine aldehyde dehydrogenase"/>
    <property type="match status" value="1"/>
</dbReference>
<dbReference type="InterPro" id="IPR016162">
    <property type="entry name" value="Ald_DH_N"/>
</dbReference>
<dbReference type="InterPro" id="IPR029510">
    <property type="entry name" value="Ald_DH_CS_GLU"/>
</dbReference>
<accession>A0A062U1B4</accession>
<dbReference type="EMBL" id="AWFB01000042">
    <property type="protein sequence ID" value="RAN31895.1"/>
    <property type="molecule type" value="Genomic_DNA"/>
</dbReference>
<name>A0A062U1B4_9PROT</name>
<dbReference type="InterPro" id="IPR016161">
    <property type="entry name" value="Ald_DH/histidinol_DH"/>
</dbReference>
<reference evidence="6 7" key="1">
    <citation type="submission" date="2013-04" db="EMBL/GenBank/DDBJ databases">
        <title>Hyphomonas sp. T24B3 Genome Sequencing.</title>
        <authorList>
            <person name="Lai Q."/>
            <person name="Shao Z."/>
        </authorList>
    </citation>
    <scope>NUCLEOTIDE SEQUENCE [LARGE SCALE GENOMIC DNA]</scope>
    <source>
        <strain evidence="6 7">T24B3</strain>
    </source>
</reference>
<evidence type="ECO:0000256" key="4">
    <source>
        <dbReference type="RuleBase" id="RU003345"/>
    </source>
</evidence>
<dbReference type="CDD" id="cd07114">
    <property type="entry name" value="ALDH_DhaS"/>
    <property type="match status" value="1"/>
</dbReference>
<keyword evidence="7" id="KW-1185">Reference proteome</keyword>
<gene>
    <name evidence="6" type="ORF">HY3_16075</name>
</gene>
<evidence type="ECO:0000256" key="2">
    <source>
        <dbReference type="ARBA" id="ARBA00023002"/>
    </source>
</evidence>